<comment type="caution">
    <text evidence="1">The sequence shown here is derived from an EMBL/GenBank/DDBJ whole genome shotgun (WGS) entry which is preliminary data.</text>
</comment>
<name>A0A1D2J8P0_PARBR</name>
<dbReference type="AlphaFoldDB" id="A0A1D2J8P0"/>
<evidence type="ECO:0000313" key="2">
    <source>
        <dbReference type="Proteomes" id="UP000242814"/>
    </source>
</evidence>
<gene>
    <name evidence="1" type="ORF">ACO22_06125</name>
</gene>
<dbReference type="Proteomes" id="UP000242814">
    <property type="component" value="Unassembled WGS sequence"/>
</dbReference>
<proteinExistence type="predicted"/>
<organism evidence="1 2">
    <name type="scientific">Paracoccidioides brasiliensis</name>
    <dbReference type="NCBI Taxonomy" id="121759"/>
    <lineage>
        <taxon>Eukaryota</taxon>
        <taxon>Fungi</taxon>
        <taxon>Dikarya</taxon>
        <taxon>Ascomycota</taxon>
        <taxon>Pezizomycotina</taxon>
        <taxon>Eurotiomycetes</taxon>
        <taxon>Eurotiomycetidae</taxon>
        <taxon>Onygenales</taxon>
        <taxon>Ajellomycetaceae</taxon>
        <taxon>Paracoccidioides</taxon>
    </lineage>
</organism>
<protein>
    <submittedName>
        <fullName evidence="1">Uncharacterized protein</fullName>
    </submittedName>
</protein>
<evidence type="ECO:0000313" key="1">
    <source>
        <dbReference type="EMBL" id="ODH19736.1"/>
    </source>
</evidence>
<accession>A0A1D2J8P0</accession>
<reference evidence="1 2" key="1">
    <citation type="submission" date="2016-06" db="EMBL/GenBank/DDBJ databases">
        <authorList>
            <person name="Kjaerup R.B."/>
            <person name="Dalgaard T.S."/>
            <person name="Juul-Madsen H.R."/>
        </authorList>
    </citation>
    <scope>NUCLEOTIDE SEQUENCE [LARGE SCALE GENOMIC DNA]</scope>
    <source>
        <strain evidence="1 2">Pb300</strain>
    </source>
</reference>
<dbReference type="EMBL" id="LZYO01000310">
    <property type="protein sequence ID" value="ODH19736.1"/>
    <property type="molecule type" value="Genomic_DNA"/>
</dbReference>
<sequence length="61" mass="6965">MDFSCFLFLGRETEESRNYHKTKLEVLFQGRRALEAGSLQKVITNLQTGGTESRQLGEIET</sequence>
<feature type="non-terminal residue" evidence="1">
    <location>
        <position position="61"/>
    </location>
</feature>